<evidence type="ECO:0000313" key="2">
    <source>
        <dbReference type="Proteomes" id="UP000004105"/>
    </source>
</evidence>
<organism evidence="1 2">
    <name type="scientific">Neisseria bacilliformis ATCC BAA-1200</name>
    <dbReference type="NCBI Taxonomy" id="888742"/>
    <lineage>
        <taxon>Bacteria</taxon>
        <taxon>Pseudomonadati</taxon>
        <taxon>Pseudomonadota</taxon>
        <taxon>Betaproteobacteria</taxon>
        <taxon>Neisseriales</taxon>
        <taxon>Neisseriaceae</taxon>
        <taxon>Neisseria</taxon>
    </lineage>
</organism>
<name>F2B8K9_9NEIS</name>
<reference evidence="1 2" key="1">
    <citation type="submission" date="2011-02" db="EMBL/GenBank/DDBJ databases">
        <authorList>
            <person name="Muzny D."/>
            <person name="Qin X."/>
            <person name="Deng J."/>
            <person name="Jiang H."/>
            <person name="Liu Y."/>
            <person name="Qu J."/>
            <person name="Song X.-Z."/>
            <person name="Zhang L."/>
            <person name="Thornton R."/>
            <person name="Coyle M."/>
            <person name="Francisco L."/>
            <person name="Jackson L."/>
            <person name="Javaid M."/>
            <person name="Korchina V."/>
            <person name="Kovar C."/>
            <person name="Mata R."/>
            <person name="Mathew T."/>
            <person name="Ngo R."/>
            <person name="Nguyen L."/>
            <person name="Nguyen N."/>
            <person name="Okwuonu G."/>
            <person name="Ongeri F."/>
            <person name="Pham C."/>
            <person name="Simmons D."/>
            <person name="Wilczek-Boney K."/>
            <person name="Hale W."/>
            <person name="Jakkamsetti A."/>
            <person name="Pham P."/>
            <person name="Ruth R."/>
            <person name="San Lucas F."/>
            <person name="Warren J."/>
            <person name="Zhang J."/>
            <person name="Zhao Z."/>
            <person name="Zhou C."/>
            <person name="Zhu D."/>
            <person name="Lee S."/>
            <person name="Bess C."/>
            <person name="Blankenburg K."/>
            <person name="Forbes L."/>
            <person name="Fu Q."/>
            <person name="Gubbala S."/>
            <person name="Hirani K."/>
            <person name="Jayaseelan J.C."/>
            <person name="Lara F."/>
            <person name="Munidasa M."/>
            <person name="Palculict T."/>
            <person name="Patil S."/>
            <person name="Pu L.-L."/>
            <person name="Saada N."/>
            <person name="Tang L."/>
            <person name="Weissenberger G."/>
            <person name="Zhu Y."/>
            <person name="Hemphill L."/>
            <person name="Shang Y."/>
            <person name="Youmans B."/>
            <person name="Ayvaz T."/>
            <person name="Ross M."/>
            <person name="Santibanez J."/>
            <person name="Aqrawi P."/>
            <person name="Gross S."/>
            <person name="Joshi V."/>
            <person name="Fowler G."/>
            <person name="Nazareth L."/>
            <person name="Reid J."/>
            <person name="Worley K."/>
            <person name="Petrosino J."/>
            <person name="Highlander S."/>
            <person name="Gibbs R."/>
        </authorList>
    </citation>
    <scope>NUCLEOTIDE SEQUENCE [LARGE SCALE GENOMIC DNA]</scope>
    <source>
        <strain evidence="1 2">ATCC BAA-1200</strain>
    </source>
</reference>
<proteinExistence type="predicted"/>
<gene>
    <name evidence="1" type="ORF">HMPREF9123_0029</name>
</gene>
<evidence type="ECO:0000313" key="1">
    <source>
        <dbReference type="EMBL" id="EGF12240.1"/>
    </source>
</evidence>
<comment type="caution">
    <text evidence="1">The sequence shown here is derived from an EMBL/GenBank/DDBJ whole genome shotgun (WGS) entry which is preliminary data.</text>
</comment>
<sequence>MEHTQRRRFPHIFQVVFCFNNAHTNATPKTACVAQATHPT</sequence>
<dbReference type="Proteomes" id="UP000004105">
    <property type="component" value="Unassembled WGS sequence"/>
</dbReference>
<protein>
    <submittedName>
        <fullName evidence="1">Uncharacterized protein</fullName>
    </submittedName>
</protein>
<accession>F2B8K9</accession>
<dbReference type="AlphaFoldDB" id="F2B8K9"/>
<dbReference type="HOGENOM" id="CLU_3292851_0_0_4"/>
<dbReference type="EMBL" id="AFAY01000002">
    <property type="protein sequence ID" value="EGF12240.1"/>
    <property type="molecule type" value="Genomic_DNA"/>
</dbReference>
<keyword evidence="2" id="KW-1185">Reference proteome</keyword>